<feature type="region of interest" description="Disordered" evidence="1">
    <location>
        <begin position="31"/>
        <end position="52"/>
    </location>
</feature>
<dbReference type="Proteomes" id="UP001152561">
    <property type="component" value="Unassembled WGS sequence"/>
</dbReference>
<sequence length="123" mass="14061">MGGNSEIDVKLFDKISHREVIYVTDKIGDDSAGNESMKVEEDFESKRDEPLEDWENVEEIPVVAKPVEFNQSGKMSIDVCTHSMDENVAAEKPTGQLLMFTILKSQDFRDLEEDMEEMKTQLQ</sequence>
<reference evidence="3" key="1">
    <citation type="journal article" date="2023" name="Proc. Natl. Acad. Sci. U.S.A.">
        <title>Genomic and structural basis for evolution of tropane alkaloid biosynthesis.</title>
        <authorList>
            <person name="Wanga Y.-J."/>
            <person name="Taina T."/>
            <person name="Yua J.-Y."/>
            <person name="Lia J."/>
            <person name="Xua B."/>
            <person name="Chenc J."/>
            <person name="D'Auriad J.C."/>
            <person name="Huanga J.-P."/>
            <person name="Huanga S.-X."/>
        </authorList>
    </citation>
    <scope>NUCLEOTIDE SEQUENCE [LARGE SCALE GENOMIC DNA]</scope>
    <source>
        <strain evidence="3">cv. KIB-2019</strain>
    </source>
</reference>
<keyword evidence="3" id="KW-1185">Reference proteome</keyword>
<protein>
    <submittedName>
        <fullName evidence="2">Uncharacterized protein</fullName>
    </submittedName>
</protein>
<name>A0A9Q1LTW3_9SOLA</name>
<evidence type="ECO:0000313" key="3">
    <source>
        <dbReference type="Proteomes" id="UP001152561"/>
    </source>
</evidence>
<comment type="caution">
    <text evidence="2">The sequence shown here is derived from an EMBL/GenBank/DDBJ whole genome shotgun (WGS) entry which is preliminary data.</text>
</comment>
<evidence type="ECO:0000256" key="1">
    <source>
        <dbReference type="SAM" id="MobiDB-lite"/>
    </source>
</evidence>
<organism evidence="2 3">
    <name type="scientific">Anisodus acutangulus</name>
    <dbReference type="NCBI Taxonomy" id="402998"/>
    <lineage>
        <taxon>Eukaryota</taxon>
        <taxon>Viridiplantae</taxon>
        <taxon>Streptophyta</taxon>
        <taxon>Embryophyta</taxon>
        <taxon>Tracheophyta</taxon>
        <taxon>Spermatophyta</taxon>
        <taxon>Magnoliopsida</taxon>
        <taxon>eudicotyledons</taxon>
        <taxon>Gunneridae</taxon>
        <taxon>Pentapetalae</taxon>
        <taxon>asterids</taxon>
        <taxon>lamiids</taxon>
        <taxon>Solanales</taxon>
        <taxon>Solanaceae</taxon>
        <taxon>Solanoideae</taxon>
        <taxon>Hyoscyameae</taxon>
        <taxon>Anisodus</taxon>
    </lineage>
</organism>
<dbReference type="EMBL" id="JAJAGQ010000013">
    <property type="protein sequence ID" value="KAJ8544911.1"/>
    <property type="molecule type" value="Genomic_DNA"/>
</dbReference>
<proteinExistence type="predicted"/>
<gene>
    <name evidence="2" type="ORF">K7X08_017494</name>
</gene>
<accession>A0A9Q1LTW3</accession>
<feature type="compositionally biased region" description="Basic and acidic residues" evidence="1">
    <location>
        <begin position="37"/>
        <end position="49"/>
    </location>
</feature>
<evidence type="ECO:0000313" key="2">
    <source>
        <dbReference type="EMBL" id="KAJ8544911.1"/>
    </source>
</evidence>
<dbReference type="AlphaFoldDB" id="A0A9Q1LTW3"/>